<comment type="caution">
    <text evidence="2">The sequence shown here is derived from an EMBL/GenBank/DDBJ whole genome shotgun (WGS) entry which is preliminary data.</text>
</comment>
<protein>
    <submittedName>
        <fullName evidence="2">Uncharacterized protein</fullName>
    </submittedName>
</protein>
<sequence length="108" mass="11677">MKGILLLPAALCLTACGYIPTTDYVNTVYTPSSCCNAVVVKPVPVRNCCTKVIKRPVVKTNCCTSAVVVRRPVVTNTCCSPVQTTNYEEVTVVNEAPVEVTPAVYEMY</sequence>
<dbReference type="EMBL" id="LNYS01000006">
    <property type="protein sequence ID" value="KTD51669.1"/>
    <property type="molecule type" value="Genomic_DNA"/>
</dbReference>
<proteinExistence type="predicted"/>
<gene>
    <name evidence="2" type="ORF">Lqui_0513</name>
</gene>
<reference evidence="2 3" key="1">
    <citation type="submission" date="2015-11" db="EMBL/GenBank/DDBJ databases">
        <title>Genomic analysis of 38 Legionella species identifies large and diverse effector repertoires.</title>
        <authorList>
            <person name="Burstein D."/>
            <person name="Amaro F."/>
            <person name="Zusman T."/>
            <person name="Lifshitz Z."/>
            <person name="Cohen O."/>
            <person name="Gilbert J.A."/>
            <person name="Pupko T."/>
            <person name="Shuman H.A."/>
            <person name="Segal G."/>
        </authorList>
    </citation>
    <scope>NUCLEOTIDE SEQUENCE [LARGE SCALE GENOMIC DNA]</scope>
    <source>
        <strain evidence="2 3">CDC#1442-AUS-E</strain>
    </source>
</reference>
<feature type="chain" id="PRO_5006917270" evidence="1">
    <location>
        <begin position="18"/>
        <end position="108"/>
    </location>
</feature>
<dbReference type="AlphaFoldDB" id="A0A0W0Y4E1"/>
<organism evidence="2 3">
    <name type="scientific">Legionella quinlivanii</name>
    <dbReference type="NCBI Taxonomy" id="45073"/>
    <lineage>
        <taxon>Bacteria</taxon>
        <taxon>Pseudomonadati</taxon>
        <taxon>Pseudomonadota</taxon>
        <taxon>Gammaproteobacteria</taxon>
        <taxon>Legionellales</taxon>
        <taxon>Legionellaceae</taxon>
        <taxon>Legionella</taxon>
    </lineage>
</organism>
<evidence type="ECO:0000256" key="1">
    <source>
        <dbReference type="SAM" id="SignalP"/>
    </source>
</evidence>
<dbReference type="OrthoDB" id="5650394at2"/>
<name>A0A0W0Y4E1_9GAMM</name>
<feature type="signal peptide" evidence="1">
    <location>
        <begin position="1"/>
        <end position="17"/>
    </location>
</feature>
<evidence type="ECO:0000313" key="3">
    <source>
        <dbReference type="Proteomes" id="UP000054618"/>
    </source>
</evidence>
<keyword evidence="3" id="KW-1185">Reference proteome</keyword>
<dbReference type="PATRIC" id="fig|45073.5.peg.544"/>
<dbReference type="RefSeq" id="WP_058506630.1">
    <property type="nucleotide sequence ID" value="NZ_CAAAIK010000002.1"/>
</dbReference>
<evidence type="ECO:0000313" key="2">
    <source>
        <dbReference type="EMBL" id="KTD51669.1"/>
    </source>
</evidence>
<keyword evidence="1" id="KW-0732">Signal</keyword>
<dbReference type="Proteomes" id="UP000054618">
    <property type="component" value="Unassembled WGS sequence"/>
</dbReference>
<accession>A0A0W0Y4E1</accession>